<feature type="compositionally biased region" description="Basic and acidic residues" evidence="1">
    <location>
        <begin position="7"/>
        <end position="27"/>
    </location>
</feature>
<dbReference type="EMBL" id="WVTA01000009">
    <property type="protein sequence ID" value="KAK3207187.1"/>
    <property type="molecule type" value="Genomic_DNA"/>
</dbReference>
<protein>
    <submittedName>
        <fullName evidence="2">Uncharacterized protein</fullName>
    </submittedName>
</protein>
<comment type="caution">
    <text evidence="2">The sequence shown here is derived from an EMBL/GenBank/DDBJ whole genome shotgun (WGS) entry which is preliminary data.</text>
</comment>
<keyword evidence="3" id="KW-1185">Reference proteome</keyword>
<feature type="region of interest" description="Disordered" evidence="1">
    <location>
        <begin position="1"/>
        <end position="45"/>
    </location>
</feature>
<organism evidence="2 3">
    <name type="scientific">Pseudopithomyces chartarum</name>
    <dbReference type="NCBI Taxonomy" id="1892770"/>
    <lineage>
        <taxon>Eukaryota</taxon>
        <taxon>Fungi</taxon>
        <taxon>Dikarya</taxon>
        <taxon>Ascomycota</taxon>
        <taxon>Pezizomycotina</taxon>
        <taxon>Dothideomycetes</taxon>
        <taxon>Pleosporomycetidae</taxon>
        <taxon>Pleosporales</taxon>
        <taxon>Massarineae</taxon>
        <taxon>Didymosphaeriaceae</taxon>
        <taxon>Pseudopithomyces</taxon>
    </lineage>
</organism>
<sequence length="450" mass="48941">MPSHHTARVDGHESAINDGEHGPEHAVQRPLPPIRSPRVTDNHPLIPISTPSANSSIASTHPLTIVFVPEAIPHPTDRIPESPPTDRDTTHIPNRYILTKEPGLATPGLFISLEPKAMSGVDILTFNAIYGRKPENHAPLLTESKARPTEEYLPEKAFLSASTPNSLAVATQDAVHPNYKLNTFGPANSEIQKNPTAPSASSYQVQKKQPPADTSVQAVAKKAPKPSTHSFKVAKGLINPADSAARYEAGAETRARAYANLFSNANRLLDSIKAPDDASAQTPDDQLPQQRLPFRGLLEIPPERSNSRDSNTISEEIARTLEKLSKLMSAARPEDPVSNPTLEPPRVVDTPQPLFTTLSFSDPTPRLPVNIPSAHVPNALHPFTARSLLTAWLNGGSYADMASPGCTEHGDPDHRPRECKRCRKRVRVLEEWKIKEFAGGTNNRRGGGGF</sequence>
<evidence type="ECO:0000256" key="1">
    <source>
        <dbReference type="SAM" id="MobiDB-lite"/>
    </source>
</evidence>
<dbReference type="Proteomes" id="UP001280581">
    <property type="component" value="Unassembled WGS sequence"/>
</dbReference>
<accession>A0AAN6RHC8</accession>
<reference evidence="2 3" key="1">
    <citation type="submission" date="2021-02" db="EMBL/GenBank/DDBJ databases">
        <title>Genome assembly of Pseudopithomyces chartarum.</title>
        <authorList>
            <person name="Jauregui R."/>
            <person name="Singh J."/>
            <person name="Voisey C."/>
        </authorList>
    </citation>
    <scope>NUCLEOTIDE SEQUENCE [LARGE SCALE GENOMIC DNA]</scope>
    <source>
        <strain evidence="2 3">AGR01</strain>
    </source>
</reference>
<gene>
    <name evidence="2" type="ORF">GRF29_103g112488</name>
</gene>
<dbReference type="AlphaFoldDB" id="A0AAN6RHC8"/>
<name>A0AAN6RHC8_9PLEO</name>
<evidence type="ECO:0000313" key="3">
    <source>
        <dbReference type="Proteomes" id="UP001280581"/>
    </source>
</evidence>
<feature type="compositionally biased region" description="Polar residues" evidence="1">
    <location>
        <begin position="186"/>
        <end position="217"/>
    </location>
</feature>
<evidence type="ECO:0000313" key="2">
    <source>
        <dbReference type="EMBL" id="KAK3207187.1"/>
    </source>
</evidence>
<feature type="region of interest" description="Disordered" evidence="1">
    <location>
        <begin position="186"/>
        <end position="227"/>
    </location>
</feature>
<proteinExistence type="predicted"/>